<protein>
    <submittedName>
        <fullName evidence="1">Uncharacterized protein</fullName>
    </submittedName>
</protein>
<name>A0A5D3WIF7_9BACT</name>
<accession>A0A5D3WIF7</accession>
<gene>
    <name evidence="1" type="ORF">EDC39_11229</name>
</gene>
<evidence type="ECO:0000313" key="1">
    <source>
        <dbReference type="EMBL" id="TYO96741.1"/>
    </source>
</evidence>
<proteinExistence type="predicted"/>
<dbReference type="AlphaFoldDB" id="A0A5D3WIF7"/>
<evidence type="ECO:0000313" key="2">
    <source>
        <dbReference type="Proteomes" id="UP000324159"/>
    </source>
</evidence>
<comment type="caution">
    <text evidence="1">The sequence shown here is derived from an EMBL/GenBank/DDBJ whole genome shotgun (WGS) entry which is preliminary data.</text>
</comment>
<keyword evidence="2" id="KW-1185">Reference proteome</keyword>
<dbReference type="EMBL" id="VNIB01000012">
    <property type="protein sequence ID" value="TYO96741.1"/>
    <property type="molecule type" value="Genomic_DNA"/>
</dbReference>
<reference evidence="1 2" key="1">
    <citation type="submission" date="2019-07" db="EMBL/GenBank/DDBJ databases">
        <title>Genomic Encyclopedia of Type Strains, Phase IV (KMG-IV): sequencing the most valuable type-strain genomes for metagenomic binning, comparative biology and taxonomic classification.</title>
        <authorList>
            <person name="Goeker M."/>
        </authorList>
    </citation>
    <scope>NUCLEOTIDE SEQUENCE [LARGE SCALE GENOMIC DNA]</scope>
    <source>
        <strain evidence="1 2">SS015</strain>
    </source>
</reference>
<sequence>MIENILLALANVRIKNILTGTILGSSLVAAMCIGGLV</sequence>
<organism evidence="1 2">
    <name type="scientific">Geothermobacter ehrlichii</name>
    <dbReference type="NCBI Taxonomy" id="213224"/>
    <lineage>
        <taxon>Bacteria</taxon>
        <taxon>Pseudomonadati</taxon>
        <taxon>Thermodesulfobacteriota</taxon>
        <taxon>Desulfuromonadia</taxon>
        <taxon>Desulfuromonadales</taxon>
        <taxon>Geothermobacteraceae</taxon>
        <taxon>Geothermobacter</taxon>
    </lineage>
</organism>
<dbReference type="Proteomes" id="UP000324159">
    <property type="component" value="Unassembled WGS sequence"/>
</dbReference>